<name>A0A8J3IV91_9CHLR</name>
<dbReference type="PANTHER" id="PTHR46889:SF4">
    <property type="entry name" value="TRANSPOSASE INSO FOR INSERTION SEQUENCE ELEMENT IS911B-RELATED"/>
    <property type="match status" value="1"/>
</dbReference>
<dbReference type="Gene3D" id="3.30.420.10">
    <property type="entry name" value="Ribonuclease H-like superfamily/Ribonuclease H"/>
    <property type="match status" value="1"/>
</dbReference>
<dbReference type="Proteomes" id="UP000597444">
    <property type="component" value="Unassembled WGS sequence"/>
</dbReference>
<dbReference type="GO" id="GO:0006313">
    <property type="term" value="P:DNA transposition"/>
    <property type="evidence" value="ECO:0007669"/>
    <property type="project" value="InterPro"/>
</dbReference>
<dbReference type="SUPFAM" id="SSF53098">
    <property type="entry name" value="Ribonuclease H-like"/>
    <property type="match status" value="1"/>
</dbReference>
<dbReference type="PROSITE" id="PS50994">
    <property type="entry name" value="INTEGRASE"/>
    <property type="match status" value="1"/>
</dbReference>
<dbReference type="Pfam" id="PF13276">
    <property type="entry name" value="HTH_21"/>
    <property type="match status" value="1"/>
</dbReference>
<dbReference type="InterPro" id="IPR002514">
    <property type="entry name" value="Transposase_8"/>
</dbReference>
<dbReference type="PANTHER" id="PTHR46889">
    <property type="entry name" value="TRANSPOSASE INSF FOR INSERTION SEQUENCE IS3B-RELATED"/>
    <property type="match status" value="1"/>
</dbReference>
<dbReference type="Pfam" id="PF00665">
    <property type="entry name" value="rve"/>
    <property type="match status" value="1"/>
</dbReference>
<comment type="caution">
    <text evidence="3">The sequence shown here is derived from an EMBL/GenBank/DDBJ whole genome shotgun (WGS) entry which is preliminary data.</text>
</comment>
<comment type="function">
    <text evidence="1">Involved in the transposition of the insertion sequence.</text>
</comment>
<dbReference type="EMBL" id="BNJK01000001">
    <property type="protein sequence ID" value="GHO97455.1"/>
    <property type="molecule type" value="Genomic_DNA"/>
</dbReference>
<dbReference type="InterPro" id="IPR001584">
    <property type="entry name" value="Integrase_cat-core"/>
</dbReference>
<dbReference type="NCBIfam" id="NF033516">
    <property type="entry name" value="transpos_IS3"/>
    <property type="match status" value="1"/>
</dbReference>
<feature type="domain" description="Integrase catalytic" evidence="2">
    <location>
        <begin position="218"/>
        <end position="377"/>
    </location>
</feature>
<evidence type="ECO:0000256" key="1">
    <source>
        <dbReference type="ARBA" id="ARBA00002286"/>
    </source>
</evidence>
<dbReference type="Gene3D" id="1.10.10.10">
    <property type="entry name" value="Winged helix-like DNA-binding domain superfamily/Winged helix DNA-binding domain"/>
    <property type="match status" value="1"/>
</dbReference>
<dbReference type="InterPro" id="IPR036397">
    <property type="entry name" value="RNaseH_sf"/>
</dbReference>
<keyword evidence="4" id="KW-1185">Reference proteome</keyword>
<dbReference type="InterPro" id="IPR048020">
    <property type="entry name" value="Transpos_IS3"/>
</dbReference>
<gene>
    <name evidence="3" type="ORF">KSF_075030</name>
</gene>
<dbReference type="InterPro" id="IPR025948">
    <property type="entry name" value="HTH-like_dom"/>
</dbReference>
<dbReference type="GO" id="GO:0003677">
    <property type="term" value="F:DNA binding"/>
    <property type="evidence" value="ECO:0007669"/>
    <property type="project" value="InterPro"/>
</dbReference>
<dbReference type="InterPro" id="IPR036388">
    <property type="entry name" value="WH-like_DNA-bd_sf"/>
</dbReference>
<dbReference type="InterPro" id="IPR009057">
    <property type="entry name" value="Homeodomain-like_sf"/>
</dbReference>
<accession>A0A8J3IV91</accession>
<dbReference type="InterPro" id="IPR012337">
    <property type="entry name" value="RNaseH-like_sf"/>
</dbReference>
<dbReference type="AlphaFoldDB" id="A0A8J3IV91"/>
<dbReference type="GO" id="GO:0004803">
    <property type="term" value="F:transposase activity"/>
    <property type="evidence" value="ECO:0007669"/>
    <property type="project" value="InterPro"/>
</dbReference>
<dbReference type="Pfam" id="PF01527">
    <property type="entry name" value="HTH_Tnp_1"/>
    <property type="match status" value="1"/>
</dbReference>
<proteinExistence type="predicted"/>
<reference evidence="3" key="1">
    <citation type="submission" date="2020-10" db="EMBL/GenBank/DDBJ databases">
        <title>Taxonomic study of unclassified bacteria belonging to the class Ktedonobacteria.</title>
        <authorList>
            <person name="Yabe S."/>
            <person name="Wang C.M."/>
            <person name="Zheng Y."/>
            <person name="Sakai Y."/>
            <person name="Cavaletti L."/>
            <person name="Monciardini P."/>
            <person name="Donadio S."/>
        </authorList>
    </citation>
    <scope>NUCLEOTIDE SEQUENCE</scope>
    <source>
        <strain evidence="3">ID150040</strain>
    </source>
</reference>
<protein>
    <recommendedName>
        <fullName evidence="2">Integrase catalytic domain-containing protein</fullName>
    </recommendedName>
</protein>
<dbReference type="SUPFAM" id="SSF46689">
    <property type="entry name" value="Homeodomain-like"/>
    <property type="match status" value="1"/>
</dbReference>
<evidence type="ECO:0000313" key="4">
    <source>
        <dbReference type="Proteomes" id="UP000597444"/>
    </source>
</evidence>
<dbReference type="GO" id="GO:0015074">
    <property type="term" value="P:DNA integration"/>
    <property type="evidence" value="ECO:0007669"/>
    <property type="project" value="InterPro"/>
</dbReference>
<evidence type="ECO:0000313" key="3">
    <source>
        <dbReference type="EMBL" id="GHO97455.1"/>
    </source>
</evidence>
<dbReference type="RefSeq" id="WP_220208009.1">
    <property type="nucleotide sequence ID" value="NZ_BNJK01000001.1"/>
</dbReference>
<dbReference type="InterPro" id="IPR050900">
    <property type="entry name" value="Transposase_IS3/IS150/IS904"/>
</dbReference>
<sequence>MQKKTRKQYSAEFKAKVVKEMLKEEKTVGQLAAEYGVHSNMLYRWRDQALAGLPSLFNDQVGQELAQKETEWQQEREALYAEIGRLTTQVAWLEKNLVACLSREERRKLVEWENRELPMSTQARLLSLNRSGLYYQPVPPSAEEVALKHRIDEIYTAHPYYGYRRIAAQLYRESLAINQKAVARYMQEMGLAAVYPGPNLSKREHQSAIYPYLLANITAKEPNHIWGIDITYIRLRGGWMYLVAILDWYSRYVLSWELDQTMQIAFVLEAMQHALAQAKPQICNSDQGSQFTSSQYTQLLLSHNVRISMDSKGRALDNVFTERLWRSIKYEEVYLKDYASPRDARRELTTYLRFYNEQRLHQALDYRTPAEVYFPSRRHMDELTAERNEHVLSSREESSSLETL</sequence>
<evidence type="ECO:0000259" key="2">
    <source>
        <dbReference type="PROSITE" id="PS50994"/>
    </source>
</evidence>
<organism evidence="3 4">
    <name type="scientific">Reticulibacter mediterranei</name>
    <dbReference type="NCBI Taxonomy" id="2778369"/>
    <lineage>
        <taxon>Bacteria</taxon>
        <taxon>Bacillati</taxon>
        <taxon>Chloroflexota</taxon>
        <taxon>Ktedonobacteria</taxon>
        <taxon>Ktedonobacterales</taxon>
        <taxon>Reticulibacteraceae</taxon>
        <taxon>Reticulibacter</taxon>
    </lineage>
</organism>